<accession>A0A378IW47</accession>
<keyword evidence="1" id="KW-1133">Transmembrane helix</keyword>
<feature type="transmembrane region" description="Helical" evidence="1">
    <location>
        <begin position="199"/>
        <end position="220"/>
    </location>
</feature>
<feature type="transmembrane region" description="Helical" evidence="1">
    <location>
        <begin position="282"/>
        <end position="302"/>
    </location>
</feature>
<dbReference type="RefSeq" id="WP_115175804.1">
    <property type="nucleotide sequence ID" value="NZ_UGNY01000001.1"/>
</dbReference>
<protein>
    <submittedName>
        <fullName evidence="2">Uncharacterized protein</fullName>
    </submittedName>
</protein>
<dbReference type="AlphaFoldDB" id="A0A378IW47"/>
<keyword evidence="1" id="KW-0812">Transmembrane</keyword>
<feature type="transmembrane region" description="Helical" evidence="1">
    <location>
        <begin position="308"/>
        <end position="325"/>
    </location>
</feature>
<evidence type="ECO:0000313" key="2">
    <source>
        <dbReference type="EMBL" id="STX39283.1"/>
    </source>
</evidence>
<dbReference type="Proteomes" id="UP000254033">
    <property type="component" value="Unassembled WGS sequence"/>
</dbReference>
<proteinExistence type="predicted"/>
<organism evidence="2 3">
    <name type="scientific">Legionella feeleii</name>
    <dbReference type="NCBI Taxonomy" id="453"/>
    <lineage>
        <taxon>Bacteria</taxon>
        <taxon>Pseudomonadati</taxon>
        <taxon>Pseudomonadota</taxon>
        <taxon>Gammaproteobacteria</taxon>
        <taxon>Legionellales</taxon>
        <taxon>Legionellaceae</taxon>
        <taxon>Legionella</taxon>
    </lineage>
</organism>
<feature type="transmembrane region" description="Helical" evidence="1">
    <location>
        <begin position="226"/>
        <end position="248"/>
    </location>
</feature>
<gene>
    <name evidence="2" type="ORF">NCTC11978_02478</name>
</gene>
<evidence type="ECO:0000313" key="3">
    <source>
        <dbReference type="Proteomes" id="UP000254033"/>
    </source>
</evidence>
<name>A0A378IW47_9GAMM</name>
<keyword evidence="1" id="KW-0472">Membrane</keyword>
<sequence length="470" mass="51757">MPKLTQLKQNLLKEIVLHYLQGEAVDVIKCRLQGHSQALNRGGNALFETIRIEQGDPFITAILASLAIEVGEHERLFNRCDNLHDLLTQLYQEGHYHLRMLLKLLDETRPARSGLASIAAVLTILGLGAWAYQSGTGKTLVVSLEKLAAKAPGFLSRVFSQLRNFLLLGIVFSSARLVFNWRNTLTSITKTTSHKVYTLFFTTLASALTLTGLTLCYLAGGSMSPLIAGLLVSASAVEVIKGISSLVLNQRTKHSLSLSVHEESWQGIAQTVRFTNLMDRTFYTLFIKVASALLNTAFVAVWSVSPPVLLLTASCLGLMMVTTLIKSAALANLDKHFAVKLQSCLQGIDMAPDASLCPSAHPTALKLKEIKETLDTQKRFLLQREEQLRVRDNAICETLMAIEKGASSPAKALLGLGGSRESLPDLSANEEMGNEDLHTQSPLFMRLELVETHKKQPFREVEENILRLNN</sequence>
<feature type="transmembrane region" description="Helical" evidence="1">
    <location>
        <begin position="162"/>
        <end position="179"/>
    </location>
</feature>
<reference evidence="2 3" key="1">
    <citation type="submission" date="2018-06" db="EMBL/GenBank/DDBJ databases">
        <authorList>
            <consortium name="Pathogen Informatics"/>
            <person name="Doyle S."/>
        </authorList>
    </citation>
    <scope>NUCLEOTIDE SEQUENCE [LARGE SCALE GENOMIC DNA]</scope>
    <source>
        <strain evidence="2 3">NCTC11978</strain>
    </source>
</reference>
<dbReference type="EMBL" id="UGNY01000001">
    <property type="protein sequence ID" value="STX39283.1"/>
    <property type="molecule type" value="Genomic_DNA"/>
</dbReference>
<feature type="transmembrane region" description="Helical" evidence="1">
    <location>
        <begin position="113"/>
        <end position="132"/>
    </location>
</feature>
<evidence type="ECO:0000256" key="1">
    <source>
        <dbReference type="SAM" id="Phobius"/>
    </source>
</evidence>